<reference evidence="1 2" key="1">
    <citation type="journal article" date="2007" name="Nature">
        <title>Evolution of genes and genomes on the Drosophila phylogeny.</title>
        <authorList>
            <consortium name="Drosophila 12 Genomes Consortium"/>
            <person name="Clark A.G."/>
            <person name="Eisen M.B."/>
            <person name="Smith D.R."/>
            <person name="Bergman C.M."/>
            <person name="Oliver B."/>
            <person name="Markow T.A."/>
            <person name="Kaufman T.C."/>
            <person name="Kellis M."/>
            <person name="Gelbart W."/>
            <person name="Iyer V.N."/>
            <person name="Pollard D.A."/>
            <person name="Sackton T.B."/>
            <person name="Larracuente A.M."/>
            <person name="Singh N.D."/>
            <person name="Abad J.P."/>
            <person name="Abt D.N."/>
            <person name="Adryan B."/>
            <person name="Aguade M."/>
            <person name="Akashi H."/>
            <person name="Anderson W.W."/>
            <person name="Aquadro C.F."/>
            <person name="Ardell D.H."/>
            <person name="Arguello R."/>
            <person name="Artieri C.G."/>
            <person name="Barbash D.A."/>
            <person name="Barker D."/>
            <person name="Barsanti P."/>
            <person name="Batterham P."/>
            <person name="Batzoglou S."/>
            <person name="Begun D."/>
            <person name="Bhutkar A."/>
            <person name="Blanco E."/>
            <person name="Bosak S.A."/>
            <person name="Bradley R.K."/>
            <person name="Brand A.D."/>
            <person name="Brent M.R."/>
            <person name="Brooks A.N."/>
            <person name="Brown R.H."/>
            <person name="Butlin R.K."/>
            <person name="Caggese C."/>
            <person name="Calvi B.R."/>
            <person name="Bernardo de Carvalho A."/>
            <person name="Caspi A."/>
            <person name="Castrezana S."/>
            <person name="Celniker S.E."/>
            <person name="Chang J.L."/>
            <person name="Chapple C."/>
            <person name="Chatterji S."/>
            <person name="Chinwalla A."/>
            <person name="Civetta A."/>
            <person name="Clifton S.W."/>
            <person name="Comeron J.M."/>
            <person name="Costello J.C."/>
            <person name="Coyne J.A."/>
            <person name="Daub J."/>
            <person name="David R.G."/>
            <person name="Delcher A.L."/>
            <person name="Delehaunty K."/>
            <person name="Do C.B."/>
            <person name="Ebling H."/>
            <person name="Edwards K."/>
            <person name="Eickbush T."/>
            <person name="Evans J.D."/>
            <person name="Filipski A."/>
            <person name="Findeiss S."/>
            <person name="Freyhult E."/>
            <person name="Fulton L."/>
            <person name="Fulton R."/>
            <person name="Garcia A.C."/>
            <person name="Gardiner A."/>
            <person name="Garfield D.A."/>
            <person name="Garvin B.E."/>
            <person name="Gibson G."/>
            <person name="Gilbert D."/>
            <person name="Gnerre S."/>
            <person name="Godfrey J."/>
            <person name="Good R."/>
            <person name="Gotea V."/>
            <person name="Gravely B."/>
            <person name="Greenberg A.J."/>
            <person name="Griffiths-Jones S."/>
            <person name="Gross S."/>
            <person name="Guigo R."/>
            <person name="Gustafson E.A."/>
            <person name="Haerty W."/>
            <person name="Hahn M.W."/>
            <person name="Halligan D.L."/>
            <person name="Halpern A.L."/>
            <person name="Halter G.M."/>
            <person name="Han M.V."/>
            <person name="Heger A."/>
            <person name="Hillier L."/>
            <person name="Hinrichs A.S."/>
            <person name="Holmes I."/>
            <person name="Hoskins R.A."/>
            <person name="Hubisz M.J."/>
            <person name="Hultmark D."/>
            <person name="Huntley M.A."/>
            <person name="Jaffe D.B."/>
            <person name="Jagadeeshan S."/>
            <person name="Jeck W.R."/>
            <person name="Johnson J."/>
            <person name="Jones C.D."/>
            <person name="Jordan W.C."/>
            <person name="Karpen G.H."/>
            <person name="Kataoka E."/>
            <person name="Keightley P.D."/>
            <person name="Kheradpour P."/>
            <person name="Kirkness E.F."/>
            <person name="Koerich L.B."/>
            <person name="Kristiansen K."/>
            <person name="Kudrna D."/>
            <person name="Kulathinal R.J."/>
            <person name="Kumar S."/>
            <person name="Kwok R."/>
            <person name="Lander E."/>
            <person name="Langley C.H."/>
            <person name="Lapoint R."/>
            <person name="Lazzaro B.P."/>
            <person name="Lee S.J."/>
            <person name="Levesque L."/>
            <person name="Li R."/>
            <person name="Lin C.F."/>
            <person name="Lin M.F."/>
            <person name="Lindblad-Toh K."/>
            <person name="Llopart A."/>
            <person name="Long M."/>
            <person name="Low L."/>
            <person name="Lozovsky E."/>
            <person name="Lu J."/>
            <person name="Luo M."/>
            <person name="Machado C.A."/>
            <person name="Makalowski W."/>
            <person name="Marzo M."/>
            <person name="Matsuda M."/>
            <person name="Matzkin L."/>
            <person name="McAllister B."/>
            <person name="McBride C.S."/>
            <person name="McKernan B."/>
            <person name="McKernan K."/>
            <person name="Mendez-Lago M."/>
            <person name="Minx P."/>
            <person name="Mollenhauer M.U."/>
            <person name="Montooth K."/>
            <person name="Mount S.M."/>
            <person name="Mu X."/>
            <person name="Myers E."/>
            <person name="Negre B."/>
            <person name="Newfeld S."/>
            <person name="Nielsen R."/>
            <person name="Noor M.A."/>
            <person name="O'Grady P."/>
            <person name="Pachter L."/>
            <person name="Papaceit M."/>
            <person name="Parisi M.J."/>
            <person name="Parisi M."/>
            <person name="Parts L."/>
            <person name="Pedersen J.S."/>
            <person name="Pesole G."/>
            <person name="Phillippy A.M."/>
            <person name="Ponting C.P."/>
            <person name="Pop M."/>
            <person name="Porcelli D."/>
            <person name="Powell J.R."/>
            <person name="Prohaska S."/>
            <person name="Pruitt K."/>
            <person name="Puig M."/>
            <person name="Quesneville H."/>
            <person name="Ram K.R."/>
            <person name="Rand D."/>
            <person name="Rasmussen M.D."/>
            <person name="Reed L.K."/>
            <person name="Reenan R."/>
            <person name="Reily A."/>
            <person name="Remington K.A."/>
            <person name="Rieger T.T."/>
            <person name="Ritchie M.G."/>
            <person name="Robin C."/>
            <person name="Rogers Y.H."/>
            <person name="Rohde C."/>
            <person name="Rozas J."/>
            <person name="Rubenfield M.J."/>
            <person name="Ruiz A."/>
            <person name="Russo S."/>
            <person name="Salzberg S.L."/>
            <person name="Sanchez-Gracia A."/>
            <person name="Saranga D.J."/>
            <person name="Sato H."/>
            <person name="Schaeffer S.W."/>
            <person name="Schatz M.C."/>
            <person name="Schlenke T."/>
            <person name="Schwartz R."/>
            <person name="Segarra C."/>
            <person name="Singh R.S."/>
            <person name="Sirot L."/>
            <person name="Sirota M."/>
            <person name="Sisneros N.B."/>
            <person name="Smith C.D."/>
            <person name="Smith T.F."/>
            <person name="Spieth J."/>
            <person name="Stage D.E."/>
            <person name="Stark A."/>
            <person name="Stephan W."/>
            <person name="Strausberg R.L."/>
            <person name="Strempel S."/>
            <person name="Sturgill D."/>
            <person name="Sutton G."/>
            <person name="Sutton G.G."/>
            <person name="Tao W."/>
            <person name="Teichmann S."/>
            <person name="Tobari Y.N."/>
            <person name="Tomimura Y."/>
            <person name="Tsolas J.M."/>
            <person name="Valente V.L."/>
            <person name="Venter E."/>
            <person name="Venter J.C."/>
            <person name="Vicario S."/>
            <person name="Vieira F.G."/>
            <person name="Vilella A.J."/>
            <person name="Villasante A."/>
            <person name="Walenz B."/>
            <person name="Wang J."/>
            <person name="Wasserman M."/>
            <person name="Watts T."/>
            <person name="Wilson D."/>
            <person name="Wilson R.K."/>
            <person name="Wing R.A."/>
            <person name="Wolfner M.F."/>
            <person name="Wong A."/>
            <person name="Wong G.K."/>
            <person name="Wu C.I."/>
            <person name="Wu G."/>
            <person name="Yamamoto D."/>
            <person name="Yang H.P."/>
            <person name="Yang S.P."/>
            <person name="Yorke J.A."/>
            <person name="Yoshida K."/>
            <person name="Zdobnov E."/>
            <person name="Zhang P."/>
            <person name="Zhang Y."/>
            <person name="Zimin A.V."/>
            <person name="Baldwin J."/>
            <person name="Abdouelleil A."/>
            <person name="Abdulkadir J."/>
            <person name="Abebe A."/>
            <person name="Abera B."/>
            <person name="Abreu J."/>
            <person name="Acer S.C."/>
            <person name="Aftuck L."/>
            <person name="Alexander A."/>
            <person name="An P."/>
            <person name="Anderson E."/>
            <person name="Anderson S."/>
            <person name="Arachi H."/>
            <person name="Azer M."/>
            <person name="Bachantsang P."/>
            <person name="Barry A."/>
            <person name="Bayul T."/>
            <person name="Berlin A."/>
            <person name="Bessette D."/>
            <person name="Bloom T."/>
            <person name="Blye J."/>
            <person name="Boguslavskiy L."/>
            <person name="Bonnet C."/>
            <person name="Boukhgalter B."/>
            <person name="Bourzgui I."/>
            <person name="Brown A."/>
            <person name="Cahill P."/>
            <person name="Channer S."/>
            <person name="Cheshatsang Y."/>
            <person name="Chuda L."/>
            <person name="Citroen M."/>
            <person name="Collymore A."/>
            <person name="Cooke P."/>
            <person name="Costello M."/>
            <person name="D'Aco K."/>
            <person name="Daza R."/>
            <person name="De Haan G."/>
            <person name="DeGray S."/>
            <person name="DeMaso C."/>
            <person name="Dhargay N."/>
            <person name="Dooley K."/>
            <person name="Dooley E."/>
            <person name="Doricent M."/>
            <person name="Dorje P."/>
            <person name="Dorjee K."/>
            <person name="Dupes A."/>
            <person name="Elong R."/>
            <person name="Falk J."/>
            <person name="Farina A."/>
            <person name="Faro S."/>
            <person name="Ferguson D."/>
            <person name="Fisher S."/>
            <person name="Foley C.D."/>
            <person name="Franke A."/>
            <person name="Friedrich D."/>
            <person name="Gadbois L."/>
            <person name="Gearin G."/>
            <person name="Gearin C.R."/>
            <person name="Giannoukos G."/>
            <person name="Goode T."/>
            <person name="Graham J."/>
            <person name="Grandbois E."/>
            <person name="Grewal S."/>
            <person name="Gyaltsen K."/>
            <person name="Hafez N."/>
            <person name="Hagos B."/>
            <person name="Hall J."/>
            <person name="Henson C."/>
            <person name="Hollinger A."/>
            <person name="Honan T."/>
            <person name="Huard M.D."/>
            <person name="Hughes L."/>
            <person name="Hurhula B."/>
            <person name="Husby M.E."/>
            <person name="Kamat A."/>
            <person name="Kanga B."/>
            <person name="Kashin S."/>
            <person name="Khazanovich D."/>
            <person name="Kisner P."/>
            <person name="Lance K."/>
            <person name="Lara M."/>
            <person name="Lee W."/>
            <person name="Lennon N."/>
            <person name="Letendre F."/>
            <person name="LeVine R."/>
            <person name="Lipovsky A."/>
            <person name="Liu X."/>
            <person name="Liu J."/>
            <person name="Liu S."/>
            <person name="Lokyitsang T."/>
            <person name="Lokyitsang Y."/>
            <person name="Lubonja R."/>
            <person name="Lui A."/>
            <person name="MacDonald P."/>
            <person name="Magnisalis V."/>
            <person name="Maru K."/>
            <person name="Matthews C."/>
            <person name="McCusker W."/>
            <person name="McDonough S."/>
            <person name="Mehta T."/>
            <person name="Meldrim J."/>
            <person name="Meneus L."/>
            <person name="Mihai O."/>
            <person name="Mihalev A."/>
            <person name="Mihova T."/>
            <person name="Mittelman R."/>
            <person name="Mlenga V."/>
            <person name="Montmayeur A."/>
            <person name="Mulrain L."/>
            <person name="Navidi A."/>
            <person name="Naylor J."/>
            <person name="Negash T."/>
            <person name="Nguyen T."/>
            <person name="Nguyen N."/>
            <person name="Nicol R."/>
            <person name="Norbu C."/>
            <person name="Norbu N."/>
            <person name="Novod N."/>
            <person name="O'Neill B."/>
            <person name="Osman S."/>
            <person name="Markiewicz E."/>
            <person name="Oyono O.L."/>
            <person name="Patti C."/>
            <person name="Phunkhang P."/>
            <person name="Pierre F."/>
            <person name="Priest M."/>
            <person name="Raghuraman S."/>
            <person name="Rege F."/>
            <person name="Reyes R."/>
            <person name="Rise C."/>
            <person name="Rogov P."/>
            <person name="Ross K."/>
            <person name="Ryan E."/>
            <person name="Settipalli S."/>
            <person name="Shea T."/>
            <person name="Sherpa N."/>
            <person name="Shi L."/>
            <person name="Shih D."/>
            <person name="Sparrow T."/>
            <person name="Spaulding J."/>
            <person name="Stalker J."/>
            <person name="Stange-Thomann N."/>
            <person name="Stavropoulos S."/>
            <person name="Stone C."/>
            <person name="Strader C."/>
            <person name="Tesfaye S."/>
            <person name="Thomson T."/>
            <person name="Thoulutsang Y."/>
            <person name="Thoulutsang D."/>
            <person name="Topham K."/>
            <person name="Topping I."/>
            <person name="Tsamla T."/>
            <person name="Vassiliev H."/>
            <person name="Vo A."/>
            <person name="Wangchuk T."/>
            <person name="Wangdi T."/>
            <person name="Weiand M."/>
            <person name="Wilkinson J."/>
            <person name="Wilson A."/>
            <person name="Yadav S."/>
            <person name="Young G."/>
            <person name="Yu Q."/>
            <person name="Zembek L."/>
            <person name="Zhong D."/>
            <person name="Zimmer A."/>
            <person name="Zwirko Z."/>
            <person name="Jaffe D.B."/>
            <person name="Alvarez P."/>
            <person name="Brockman W."/>
            <person name="Butler J."/>
            <person name="Chin C."/>
            <person name="Gnerre S."/>
            <person name="Grabherr M."/>
            <person name="Kleber M."/>
            <person name="Mauceli E."/>
            <person name="MacCallum I."/>
        </authorList>
    </citation>
    <scope>NUCLEOTIDE SEQUENCE [LARGE SCALE GENOMIC DNA]</scope>
    <source>
        <strain evidence="2">MSH-3 / Tucson 14011-0111.49</strain>
    </source>
</reference>
<evidence type="ECO:0000313" key="2">
    <source>
        <dbReference type="Proteomes" id="UP000008744"/>
    </source>
</evidence>
<dbReference type="Proteomes" id="UP000008744">
    <property type="component" value="Unassembled WGS sequence"/>
</dbReference>
<organism evidence="2">
    <name type="scientific">Drosophila persimilis</name>
    <name type="common">Fruit fly</name>
    <dbReference type="NCBI Taxonomy" id="7234"/>
    <lineage>
        <taxon>Eukaryota</taxon>
        <taxon>Metazoa</taxon>
        <taxon>Ecdysozoa</taxon>
        <taxon>Arthropoda</taxon>
        <taxon>Hexapoda</taxon>
        <taxon>Insecta</taxon>
        <taxon>Pterygota</taxon>
        <taxon>Neoptera</taxon>
        <taxon>Endopterygota</taxon>
        <taxon>Diptera</taxon>
        <taxon>Brachycera</taxon>
        <taxon>Muscomorpha</taxon>
        <taxon>Ephydroidea</taxon>
        <taxon>Drosophilidae</taxon>
        <taxon>Drosophila</taxon>
        <taxon>Sophophora</taxon>
    </lineage>
</organism>
<proteinExistence type="predicted"/>
<dbReference type="HOGENOM" id="CLU_2485684_0_0_1"/>
<dbReference type="AlphaFoldDB" id="B4G4J4"/>
<protein>
    <submittedName>
        <fullName evidence="1">GL24540</fullName>
    </submittedName>
</protein>
<accession>B4G4J4</accession>
<evidence type="ECO:0000313" key="1">
    <source>
        <dbReference type="EMBL" id="EDW25165.1"/>
    </source>
</evidence>
<name>B4G4J4_DROPE</name>
<gene>
    <name evidence="1" type="primary">Dper\GL24540</name>
    <name evidence="1" type="ORF">Dper_GL24540</name>
</gene>
<dbReference type="EMBL" id="CH479179">
    <property type="protein sequence ID" value="EDW25165.1"/>
    <property type="molecule type" value="Genomic_DNA"/>
</dbReference>
<sequence>MEMSRVEIRLVCDGVLNLLEPTRTDYRDLGRELVQLCPEEWNWRRSGEVQVNWVDKSKVVAALVLSEEIQRNEGRAHGDENFNSIEQ</sequence>
<keyword evidence="2" id="KW-1185">Reference proteome</keyword>